<dbReference type="PROSITE" id="PS51257">
    <property type="entry name" value="PROKAR_LIPOPROTEIN"/>
    <property type="match status" value="1"/>
</dbReference>
<dbReference type="RefSeq" id="WP_377567851.1">
    <property type="nucleotide sequence ID" value="NZ_JBHTMP010000006.1"/>
</dbReference>
<reference evidence="4" key="1">
    <citation type="journal article" date="2019" name="Int. J. Syst. Evol. Microbiol.">
        <title>The Global Catalogue of Microorganisms (GCM) 10K type strain sequencing project: providing services to taxonomists for standard genome sequencing and annotation.</title>
        <authorList>
            <consortium name="The Broad Institute Genomics Platform"/>
            <consortium name="The Broad Institute Genome Sequencing Center for Infectious Disease"/>
            <person name="Wu L."/>
            <person name="Ma J."/>
        </authorList>
    </citation>
    <scope>NUCLEOTIDE SEQUENCE [LARGE SCALE GENOMIC DNA]</scope>
    <source>
        <strain evidence="4">JCM 31037</strain>
    </source>
</reference>
<dbReference type="Proteomes" id="UP001597260">
    <property type="component" value="Unassembled WGS sequence"/>
</dbReference>
<keyword evidence="2" id="KW-0732">Signal</keyword>
<comment type="caution">
    <text evidence="3">The sequence shown here is derived from an EMBL/GenBank/DDBJ whole genome shotgun (WGS) entry which is preliminary data.</text>
</comment>
<name>A0ABW3Y9F0_9ACTN</name>
<evidence type="ECO:0000256" key="2">
    <source>
        <dbReference type="SAM" id="SignalP"/>
    </source>
</evidence>
<feature type="signal peptide" evidence="2">
    <location>
        <begin position="1"/>
        <end position="25"/>
    </location>
</feature>
<organism evidence="3 4">
    <name type="scientific">Micromonospora sonneratiae</name>
    <dbReference type="NCBI Taxonomy" id="1184706"/>
    <lineage>
        <taxon>Bacteria</taxon>
        <taxon>Bacillati</taxon>
        <taxon>Actinomycetota</taxon>
        <taxon>Actinomycetes</taxon>
        <taxon>Micromonosporales</taxon>
        <taxon>Micromonosporaceae</taxon>
        <taxon>Micromonospora</taxon>
    </lineage>
</organism>
<evidence type="ECO:0000313" key="3">
    <source>
        <dbReference type="EMBL" id="MFD1320650.1"/>
    </source>
</evidence>
<keyword evidence="4" id="KW-1185">Reference proteome</keyword>
<protein>
    <recommendedName>
        <fullName evidence="5">Lipoprotein</fullName>
    </recommendedName>
</protein>
<evidence type="ECO:0000313" key="4">
    <source>
        <dbReference type="Proteomes" id="UP001597260"/>
    </source>
</evidence>
<sequence>MRAILRGLAVVTALAGLVACGGAPRADEQTIGGPQAQPRSPVTGTPAVRSGWTSCEVDAPMELSVPPSDALILPRLGTGFAATVAVHCQLGPKRRADGGQDLVLTEGRATDLTALLAALRLPDEQPTNGACTLEMPWVPNLLLFDAQGRWIRPGIPVNGCGKPRPEVQEAVRGLRLTTVTEKVVREIESSGAALSGCGQELSDMVATETGDSASGARPGRVALPFSATAQLRLCVFRVPAEQRGTAKPVGTFEYGLLLPEQRRRTVERALAALPPAKECSGAADRFAMLRAADGTGGEIYVELDHCRRVMTRPLSGPPVLAQADDALVELLGR</sequence>
<evidence type="ECO:0000256" key="1">
    <source>
        <dbReference type="SAM" id="MobiDB-lite"/>
    </source>
</evidence>
<feature type="chain" id="PRO_5045851156" description="Lipoprotein" evidence="2">
    <location>
        <begin position="26"/>
        <end position="333"/>
    </location>
</feature>
<dbReference type="EMBL" id="JBHTMP010000006">
    <property type="protein sequence ID" value="MFD1320650.1"/>
    <property type="molecule type" value="Genomic_DNA"/>
</dbReference>
<gene>
    <name evidence="3" type="ORF">ACFQ4H_06035</name>
</gene>
<feature type="region of interest" description="Disordered" evidence="1">
    <location>
        <begin position="26"/>
        <end position="48"/>
    </location>
</feature>
<evidence type="ECO:0008006" key="5">
    <source>
        <dbReference type="Google" id="ProtNLM"/>
    </source>
</evidence>
<accession>A0ABW3Y9F0</accession>
<proteinExistence type="predicted"/>